<dbReference type="AlphaFoldDB" id="A0A8D6Y6P9"/>
<protein>
    <submittedName>
        <fullName evidence="1">Uncharacterized protein</fullName>
    </submittedName>
</protein>
<proteinExistence type="predicted"/>
<accession>A0A8D6Y6P9</accession>
<evidence type="ECO:0000313" key="2">
    <source>
        <dbReference type="Proteomes" id="UP000835243"/>
    </source>
</evidence>
<gene>
    <name evidence="1" type="ORF">CFBP1159_20990</name>
</gene>
<dbReference type="EMBL" id="HG992341">
    <property type="protein sequence ID" value="CAE6768334.1"/>
    <property type="molecule type" value="Genomic_DNA"/>
</dbReference>
<organism evidence="1 2">
    <name type="scientific">Xanthomonas arboricola pv. corylina</name>
    <dbReference type="NCBI Taxonomy" id="487821"/>
    <lineage>
        <taxon>Bacteria</taxon>
        <taxon>Pseudomonadati</taxon>
        <taxon>Pseudomonadota</taxon>
        <taxon>Gammaproteobacteria</taxon>
        <taxon>Lysobacterales</taxon>
        <taxon>Lysobacteraceae</taxon>
        <taxon>Xanthomonas</taxon>
    </lineage>
</organism>
<dbReference type="InterPro" id="IPR047727">
    <property type="entry name" value="Sce7725-like"/>
</dbReference>
<evidence type="ECO:0000313" key="1">
    <source>
        <dbReference type="EMBL" id="CAE6768299.1"/>
    </source>
</evidence>
<sequence>MYVPYMYGRQYELLAIRWLLGHTDRDLSQWLPLVEPVMARPNDLGRCMSMCQDQQQDMAVIVNPHRHQLKNSGARHAWGQAAWAQIDAFSAVVPTYRLDEQTTVAEISAFLARFSDRKLAMVITANALSVADTQWLASQAAIRWFVVLTDKVPAHVLALFPSTRTIWLKDCFARLSRNADYKGAEYFTDRHKTSNGKAGGIGDYLCLGDFFSAGGGAPGAVTIHAAFKEPQSQDVWIEHFVSKDQVQHEVDTAVKFLQAAKKLVKQVRLRPKEFGTNPALTEFERLVREDKFPQLATSKKLQMVHHMCLVMDVLQGRL</sequence>
<dbReference type="RefSeq" id="WP_146091589.1">
    <property type="nucleotide sequence ID" value="NZ_CP076619.1"/>
</dbReference>
<dbReference type="Proteomes" id="UP000835243">
    <property type="component" value="Chromosome"/>
</dbReference>
<dbReference type="NCBIfam" id="NF033831">
    <property type="entry name" value="sce7725_fam"/>
    <property type="match status" value="1"/>
</dbReference>
<name>A0A8D6Y6P9_9XANT</name>
<reference evidence="1 2" key="1">
    <citation type="submission" date="2021-02" db="EMBL/GenBank/DDBJ databases">
        <authorList>
            <person name="Pothier F. J."/>
        </authorList>
    </citation>
    <scope>NUCLEOTIDE SEQUENCE [LARGE SCALE GENOMIC DNA]</scope>
    <source>
        <strain evidence="1 2">CFBP 1159</strain>
    </source>
</reference>
<dbReference type="EMBL" id="HG992341">
    <property type="protein sequence ID" value="CAE6768299.1"/>
    <property type="molecule type" value="Genomic_DNA"/>
</dbReference>